<accession>A0A9W9J274</accession>
<comment type="caution">
    <text evidence="1">The sequence shown here is derived from an EMBL/GenBank/DDBJ whole genome shotgun (WGS) entry which is preliminary data.</text>
</comment>
<sequence>MASADGVFRDYASLTEILDLADDLDKHCPTENQVLETIFFKESALKTPVFRQFTELAIEKTTGKARGADSFGKTLVELGHRSGYVRNVTVRASRRWDKKYSETARMKMAGHENRHTFGKSYTHPVSEIDGPATYLGIASRHEHIQNRRGMGMYRNAQLWQSLPAKAEFEFQERNDIRALDKDMEILSVLLSEATGNEEKHQIQLKQHRAYNEKKRLYIEHLKGLQRSQPHGFRPATNSGSNINEETLFRYRRRVMPERDYLVMILPQKIGLRSSEGRRALEALESLCTLECSVAYRSSLQPLNGKYGYTFIVVKGRNFVIWGNMNLQNSALSAIIGLMIV</sequence>
<dbReference type="OrthoDB" id="4362374at2759"/>
<keyword evidence="2" id="KW-1185">Reference proteome</keyword>
<dbReference type="EMBL" id="JAPQKP010000005">
    <property type="protein sequence ID" value="KAJ5188462.1"/>
    <property type="molecule type" value="Genomic_DNA"/>
</dbReference>
<evidence type="ECO:0000313" key="2">
    <source>
        <dbReference type="Proteomes" id="UP001150879"/>
    </source>
</evidence>
<dbReference type="Pfam" id="PF11917">
    <property type="entry name" value="DUF3435"/>
    <property type="match status" value="1"/>
</dbReference>
<protein>
    <submittedName>
        <fullName evidence="1">Uncharacterized protein</fullName>
    </submittedName>
</protein>
<reference evidence="1" key="1">
    <citation type="submission" date="2022-11" db="EMBL/GenBank/DDBJ databases">
        <authorList>
            <person name="Petersen C."/>
        </authorList>
    </citation>
    <scope>NUCLEOTIDE SEQUENCE</scope>
    <source>
        <strain evidence="1">IBT 16849</strain>
    </source>
</reference>
<dbReference type="PANTHER" id="PTHR37535">
    <property type="entry name" value="FLUG DOMAIN PROTEIN"/>
    <property type="match status" value="1"/>
</dbReference>
<dbReference type="Proteomes" id="UP001150879">
    <property type="component" value="Unassembled WGS sequence"/>
</dbReference>
<dbReference type="PANTHER" id="PTHR37535:SF3">
    <property type="entry name" value="FLUG DOMAIN-CONTAINING PROTEIN"/>
    <property type="match status" value="1"/>
</dbReference>
<proteinExistence type="predicted"/>
<dbReference type="InterPro" id="IPR021842">
    <property type="entry name" value="DUF3435"/>
</dbReference>
<name>A0A9W9J274_9EURO</name>
<gene>
    <name evidence="1" type="ORF">N7472_007476</name>
</gene>
<reference evidence="1" key="2">
    <citation type="journal article" date="2023" name="IMA Fungus">
        <title>Comparative genomic study of the Penicillium genus elucidates a diverse pangenome and 15 lateral gene transfer events.</title>
        <authorList>
            <person name="Petersen C."/>
            <person name="Sorensen T."/>
            <person name="Nielsen M.R."/>
            <person name="Sondergaard T.E."/>
            <person name="Sorensen J.L."/>
            <person name="Fitzpatrick D.A."/>
            <person name="Frisvad J.C."/>
            <person name="Nielsen K.L."/>
        </authorList>
    </citation>
    <scope>NUCLEOTIDE SEQUENCE</scope>
    <source>
        <strain evidence="1">IBT 16849</strain>
    </source>
</reference>
<evidence type="ECO:0000313" key="1">
    <source>
        <dbReference type="EMBL" id="KAJ5188462.1"/>
    </source>
</evidence>
<organism evidence="1 2">
    <name type="scientific">Penicillium cf. griseofulvum</name>
    <dbReference type="NCBI Taxonomy" id="2972120"/>
    <lineage>
        <taxon>Eukaryota</taxon>
        <taxon>Fungi</taxon>
        <taxon>Dikarya</taxon>
        <taxon>Ascomycota</taxon>
        <taxon>Pezizomycotina</taxon>
        <taxon>Eurotiomycetes</taxon>
        <taxon>Eurotiomycetidae</taxon>
        <taxon>Eurotiales</taxon>
        <taxon>Aspergillaceae</taxon>
        <taxon>Penicillium</taxon>
    </lineage>
</organism>
<dbReference type="AlphaFoldDB" id="A0A9W9J274"/>